<evidence type="ECO:0008006" key="3">
    <source>
        <dbReference type="Google" id="ProtNLM"/>
    </source>
</evidence>
<sequence>MKHVDDIRFVATGPALRDAGRVRAPRTHVGVAPVARMATALCDAARRSLSLRRVVQFAAAPVADAATIAAAFSTSSAGNPVMADATLACAIADHRGAPAAALRRIAHARAAPAMPSPARRRPLSSVRLTLMQDHSS</sequence>
<dbReference type="Proteomes" id="UP000063236">
    <property type="component" value="Unassembled WGS sequence"/>
</dbReference>
<name>A0AAW3PJN8_9BURK</name>
<dbReference type="AlphaFoldDB" id="A0AAW3PJN8"/>
<accession>A0AAW3PJN8</accession>
<gene>
    <name evidence="1" type="ORF">WL88_09440</name>
</gene>
<comment type="caution">
    <text evidence="1">The sequence shown here is derived from an EMBL/GenBank/DDBJ whole genome shotgun (WGS) entry which is preliminary data.</text>
</comment>
<organism evidence="1 2">
    <name type="scientific">Burkholderia diffusa</name>
    <dbReference type="NCBI Taxonomy" id="488732"/>
    <lineage>
        <taxon>Bacteria</taxon>
        <taxon>Pseudomonadati</taxon>
        <taxon>Pseudomonadota</taxon>
        <taxon>Betaproteobacteria</taxon>
        <taxon>Burkholderiales</taxon>
        <taxon>Burkholderiaceae</taxon>
        <taxon>Burkholderia</taxon>
        <taxon>Burkholderia cepacia complex</taxon>
    </lineage>
</organism>
<evidence type="ECO:0000313" key="2">
    <source>
        <dbReference type="Proteomes" id="UP000063236"/>
    </source>
</evidence>
<proteinExistence type="predicted"/>
<dbReference type="EMBL" id="LPJV01000015">
    <property type="protein sequence ID" value="KWF57084.1"/>
    <property type="molecule type" value="Genomic_DNA"/>
</dbReference>
<protein>
    <recommendedName>
        <fullName evidence="3">Cobalamin biosynthesis protein CbiG</fullName>
    </recommendedName>
</protein>
<reference evidence="1 2" key="1">
    <citation type="submission" date="2015-11" db="EMBL/GenBank/DDBJ databases">
        <title>Expanding the genomic diversity of Burkholderia species for the development of highly accurate diagnostics.</title>
        <authorList>
            <person name="Sahl J."/>
            <person name="Keim P."/>
            <person name="Wagner D."/>
        </authorList>
    </citation>
    <scope>NUCLEOTIDE SEQUENCE [LARGE SCALE GENOMIC DNA]</scope>
    <source>
        <strain evidence="1 2">MSMB378WGS</strain>
    </source>
</reference>
<evidence type="ECO:0000313" key="1">
    <source>
        <dbReference type="EMBL" id="KWF57084.1"/>
    </source>
</evidence>